<evidence type="ECO:0000313" key="1">
    <source>
        <dbReference type="EMBL" id="KAF2563679.1"/>
    </source>
</evidence>
<reference evidence="1" key="1">
    <citation type="submission" date="2019-12" db="EMBL/GenBank/DDBJ databases">
        <title>Genome sequencing and annotation of Brassica cretica.</title>
        <authorList>
            <person name="Studholme D.J."/>
            <person name="Sarris P.F."/>
        </authorList>
    </citation>
    <scope>NUCLEOTIDE SEQUENCE</scope>
    <source>
        <strain evidence="1">PFS-102/07</strain>
        <tissue evidence="1">Leaf</tissue>
    </source>
</reference>
<protein>
    <submittedName>
        <fullName evidence="1">Uncharacterized protein</fullName>
    </submittedName>
</protein>
<gene>
    <name evidence="1" type="ORF">F2Q70_00018056</name>
</gene>
<name>A0A8S9I271_BRACR</name>
<sequence length="112" mass="13296">MCVQLRQLNRESQLQVQPVLLALAQDWRLRHFKRRPLPQQPDQCLLSGVCTSKMMRICLNQERKRVQLYYLHIKITALGSVQRCKTHQPIRLVADKDDQAFVSMITRKRVRE</sequence>
<dbReference type="EMBL" id="QGKY02001250">
    <property type="protein sequence ID" value="KAF2563679.1"/>
    <property type="molecule type" value="Genomic_DNA"/>
</dbReference>
<organism evidence="1">
    <name type="scientific">Brassica cretica</name>
    <name type="common">Mustard</name>
    <dbReference type="NCBI Taxonomy" id="69181"/>
    <lineage>
        <taxon>Eukaryota</taxon>
        <taxon>Viridiplantae</taxon>
        <taxon>Streptophyta</taxon>
        <taxon>Embryophyta</taxon>
        <taxon>Tracheophyta</taxon>
        <taxon>Spermatophyta</taxon>
        <taxon>Magnoliopsida</taxon>
        <taxon>eudicotyledons</taxon>
        <taxon>Gunneridae</taxon>
        <taxon>Pentapetalae</taxon>
        <taxon>rosids</taxon>
        <taxon>malvids</taxon>
        <taxon>Brassicales</taxon>
        <taxon>Brassicaceae</taxon>
        <taxon>Brassiceae</taxon>
        <taxon>Brassica</taxon>
    </lineage>
</organism>
<accession>A0A8S9I271</accession>
<proteinExistence type="predicted"/>
<comment type="caution">
    <text evidence="1">The sequence shown here is derived from an EMBL/GenBank/DDBJ whole genome shotgun (WGS) entry which is preliminary data.</text>
</comment>
<dbReference type="AlphaFoldDB" id="A0A8S9I271"/>